<proteinExistence type="predicted"/>
<dbReference type="EMBL" id="LDTC01000148">
    <property type="protein sequence ID" value="KTW08972.1"/>
    <property type="molecule type" value="Genomic_DNA"/>
</dbReference>
<dbReference type="RefSeq" id="WP_193754708.1">
    <property type="nucleotide sequence ID" value="NZ_LDTC01000148.1"/>
</dbReference>
<dbReference type="AlphaFoldDB" id="A0A147J4Y6"/>
<evidence type="ECO:0000313" key="2">
    <source>
        <dbReference type="Proteomes" id="UP000074410"/>
    </source>
</evidence>
<accession>A0A147J4Y6</accession>
<reference evidence="1 2" key="1">
    <citation type="journal article" date="2016" name="Front. Microbiol.">
        <title>Genomic Resource of Rice Seed Associated Bacteria.</title>
        <authorList>
            <person name="Midha S."/>
            <person name="Bansal K."/>
            <person name="Sharma S."/>
            <person name="Kumar N."/>
            <person name="Patil P.P."/>
            <person name="Chaudhry V."/>
            <person name="Patil P.B."/>
        </authorList>
    </citation>
    <scope>NUCLEOTIDE SEQUENCE [LARGE SCALE GENOMIC DNA]</scope>
    <source>
        <strain evidence="1 2">NS258</strain>
    </source>
</reference>
<evidence type="ECO:0000313" key="1">
    <source>
        <dbReference type="EMBL" id="KTW08972.1"/>
    </source>
</evidence>
<organism evidence="1 2">
    <name type="scientific">Sphingomonas sanguinis</name>
    <dbReference type="NCBI Taxonomy" id="33051"/>
    <lineage>
        <taxon>Bacteria</taxon>
        <taxon>Pseudomonadati</taxon>
        <taxon>Pseudomonadota</taxon>
        <taxon>Alphaproteobacteria</taxon>
        <taxon>Sphingomonadales</taxon>
        <taxon>Sphingomonadaceae</taxon>
        <taxon>Sphingomonas</taxon>
    </lineage>
</organism>
<feature type="non-terminal residue" evidence="1">
    <location>
        <position position="1"/>
    </location>
</feature>
<dbReference type="PATRIC" id="fig|33051.5.peg.787"/>
<comment type="caution">
    <text evidence="1">The sequence shown here is derived from an EMBL/GenBank/DDBJ whole genome shotgun (WGS) entry which is preliminary data.</text>
</comment>
<gene>
    <name evidence="1" type="ORF">NS258_15910</name>
</gene>
<name>A0A147J4Y6_9SPHN</name>
<protein>
    <submittedName>
        <fullName evidence="1">Uncharacterized protein</fullName>
    </submittedName>
</protein>
<dbReference type="Proteomes" id="UP000074410">
    <property type="component" value="Unassembled WGS sequence"/>
</dbReference>
<sequence length="84" mass="9317">AVETLARLLAEHGRANRLLSDSQRQNLRDEAATLLKAGGLAEESNRLAVEAAWAARDYATIDRLYAAADSDEDMAFWWRAEAAR</sequence>